<dbReference type="Pfam" id="PF00891">
    <property type="entry name" value="Methyltransf_2"/>
    <property type="match status" value="1"/>
</dbReference>
<keyword evidence="2" id="KW-0808">Transferase</keyword>
<keyword evidence="1" id="KW-0489">Methyltransferase</keyword>
<dbReference type="GO" id="GO:0008171">
    <property type="term" value="F:O-methyltransferase activity"/>
    <property type="evidence" value="ECO:0007669"/>
    <property type="project" value="InterPro"/>
</dbReference>
<dbReference type="EMBL" id="VEPZ02001784">
    <property type="protein sequence ID" value="KAE8654846.1"/>
    <property type="molecule type" value="Genomic_DNA"/>
</dbReference>
<dbReference type="PANTHER" id="PTHR11746">
    <property type="entry name" value="O-METHYLTRANSFERASE"/>
    <property type="match status" value="1"/>
</dbReference>
<dbReference type="InterPro" id="IPR016461">
    <property type="entry name" value="COMT-like"/>
</dbReference>
<evidence type="ECO:0000256" key="1">
    <source>
        <dbReference type="ARBA" id="ARBA00022603"/>
    </source>
</evidence>
<protein>
    <submittedName>
        <fullName evidence="5">O-methyltransferase</fullName>
    </submittedName>
</protein>
<evidence type="ECO:0000256" key="2">
    <source>
        <dbReference type="ARBA" id="ARBA00022679"/>
    </source>
</evidence>
<dbReference type="InterPro" id="IPR036388">
    <property type="entry name" value="WH-like_DNA-bd_sf"/>
</dbReference>
<evidence type="ECO:0000313" key="5">
    <source>
        <dbReference type="EMBL" id="KAE8654846.1"/>
    </source>
</evidence>
<dbReference type="GO" id="GO:0032259">
    <property type="term" value="P:methylation"/>
    <property type="evidence" value="ECO:0007669"/>
    <property type="project" value="UniProtKB-KW"/>
</dbReference>
<dbReference type="Proteomes" id="UP000436088">
    <property type="component" value="Unassembled WGS sequence"/>
</dbReference>
<evidence type="ECO:0000259" key="4">
    <source>
        <dbReference type="Pfam" id="PF00891"/>
    </source>
</evidence>
<evidence type="ECO:0000313" key="6">
    <source>
        <dbReference type="Proteomes" id="UP000436088"/>
    </source>
</evidence>
<name>A0A6A2WYQ7_HIBSY</name>
<dbReference type="SUPFAM" id="SSF53335">
    <property type="entry name" value="S-adenosyl-L-methionine-dependent methyltransferases"/>
    <property type="match status" value="1"/>
</dbReference>
<keyword evidence="3" id="KW-0949">S-adenosyl-L-methionine</keyword>
<feature type="domain" description="O-methyltransferase C-terminal" evidence="4">
    <location>
        <begin position="84"/>
        <end position="123"/>
    </location>
</feature>
<proteinExistence type="predicted"/>
<gene>
    <name evidence="5" type="ORF">F3Y22_tig00117040pilonHSYRG00110</name>
</gene>
<accession>A0A6A2WYQ7</accession>
<sequence>MRLLVRRKIFTIHHPSDCGDPVYDLTHSSRWLLHDSEQTLAPMILIENHPLLLAPWHCLSQCVQEGGVAFKKAHASRANLVWYKEGLSSIGSLVDVGGGTGSLISEIVKVYPPIKGVNFDLQQSSRRRYHTMGSAILPATCYMPFRMLMRGRFSQNWTRIRDHCVETSIAVKFGGQRPPEMQATAGTGLPTEP</sequence>
<evidence type="ECO:0000256" key="3">
    <source>
        <dbReference type="ARBA" id="ARBA00022691"/>
    </source>
</evidence>
<dbReference type="Gene3D" id="1.10.10.10">
    <property type="entry name" value="Winged helix-like DNA-binding domain superfamily/Winged helix DNA-binding domain"/>
    <property type="match status" value="1"/>
</dbReference>
<dbReference type="Gene3D" id="3.40.50.150">
    <property type="entry name" value="Vaccinia Virus protein VP39"/>
    <property type="match status" value="1"/>
</dbReference>
<keyword evidence="6" id="KW-1185">Reference proteome</keyword>
<organism evidence="5 6">
    <name type="scientific">Hibiscus syriacus</name>
    <name type="common">Rose of Sharon</name>
    <dbReference type="NCBI Taxonomy" id="106335"/>
    <lineage>
        <taxon>Eukaryota</taxon>
        <taxon>Viridiplantae</taxon>
        <taxon>Streptophyta</taxon>
        <taxon>Embryophyta</taxon>
        <taxon>Tracheophyta</taxon>
        <taxon>Spermatophyta</taxon>
        <taxon>Magnoliopsida</taxon>
        <taxon>eudicotyledons</taxon>
        <taxon>Gunneridae</taxon>
        <taxon>Pentapetalae</taxon>
        <taxon>rosids</taxon>
        <taxon>malvids</taxon>
        <taxon>Malvales</taxon>
        <taxon>Malvaceae</taxon>
        <taxon>Malvoideae</taxon>
        <taxon>Hibiscus</taxon>
    </lineage>
</organism>
<reference evidence="5" key="1">
    <citation type="submission" date="2019-09" db="EMBL/GenBank/DDBJ databases">
        <title>Draft genome information of white flower Hibiscus syriacus.</title>
        <authorList>
            <person name="Kim Y.-M."/>
        </authorList>
    </citation>
    <scope>NUCLEOTIDE SEQUENCE [LARGE SCALE GENOMIC DNA]</scope>
    <source>
        <strain evidence="5">YM2019G1</strain>
    </source>
</reference>
<comment type="caution">
    <text evidence="5">The sequence shown here is derived from an EMBL/GenBank/DDBJ whole genome shotgun (WGS) entry which is preliminary data.</text>
</comment>
<dbReference type="AlphaFoldDB" id="A0A6A2WYQ7"/>
<dbReference type="InterPro" id="IPR001077">
    <property type="entry name" value="COMT_C"/>
</dbReference>
<dbReference type="InterPro" id="IPR029063">
    <property type="entry name" value="SAM-dependent_MTases_sf"/>
</dbReference>